<evidence type="ECO:0000256" key="2">
    <source>
        <dbReference type="ARBA" id="ARBA00022618"/>
    </source>
</evidence>
<name>A0ABU5L9T3_9RICK</name>
<protein>
    <submittedName>
        <fullName evidence="5">Protein TolB</fullName>
    </submittedName>
</protein>
<evidence type="ECO:0000256" key="3">
    <source>
        <dbReference type="ARBA" id="ARBA00023306"/>
    </source>
</evidence>
<evidence type="ECO:0000313" key="6">
    <source>
        <dbReference type="Proteomes" id="UP001293791"/>
    </source>
</evidence>
<evidence type="ECO:0000259" key="4">
    <source>
        <dbReference type="Pfam" id="PF04052"/>
    </source>
</evidence>
<dbReference type="InterPro" id="IPR011042">
    <property type="entry name" value="6-blade_b-propeller_TolB-like"/>
</dbReference>
<dbReference type="InterPro" id="IPR007195">
    <property type="entry name" value="TolB_N"/>
</dbReference>
<dbReference type="Proteomes" id="UP001293791">
    <property type="component" value="Unassembled WGS sequence"/>
</dbReference>
<dbReference type="SUPFAM" id="SSF52964">
    <property type="entry name" value="TolB, N-terminal domain"/>
    <property type="match status" value="1"/>
</dbReference>
<gene>
    <name evidence="5" type="ORF">Cyrtocomes_01071</name>
</gene>
<accession>A0ABU5L9T3</accession>
<proteinExistence type="inferred from homology"/>
<dbReference type="Gene3D" id="2.120.10.30">
    <property type="entry name" value="TolB, C-terminal domain"/>
    <property type="match status" value="1"/>
</dbReference>
<keyword evidence="6" id="KW-1185">Reference proteome</keyword>
<dbReference type="Pfam" id="PF04052">
    <property type="entry name" value="TolB_N"/>
    <property type="match status" value="1"/>
</dbReference>
<dbReference type="SUPFAM" id="SSF69304">
    <property type="entry name" value="Tricorn protease N-terminal domain"/>
    <property type="match status" value="1"/>
</dbReference>
<comment type="caution">
    <text evidence="5">The sequence shown here is derived from an EMBL/GenBank/DDBJ whole genome shotgun (WGS) entry which is preliminary data.</text>
</comment>
<keyword evidence="2" id="KW-0132">Cell division</keyword>
<comment type="similarity">
    <text evidence="1">Belongs to the TolB family.</text>
</comment>
<dbReference type="EMBL" id="JARGYT010000087">
    <property type="protein sequence ID" value="MDZ5762680.1"/>
    <property type="molecule type" value="Genomic_DNA"/>
</dbReference>
<sequence length="444" mass="49159">MLTSRLILIVIFSLYSTFCYPLLKIDINKGSVNPIPVALAPFDADSWKSKEIAFDMLEIISNNLSTSGAFDILDKASLLEELGIDSVPNFTLWRKTRVAGVIAGSITELGDNRFSIKFKIWSPYGEKVIDGMAYEIDRHMWRRVAHKISNRIYEKMTGVRGYFNTKILFVSEQRDDAGHMIKKLAIMDQDGENFQTITDGKNMVLFPRFNSAAETGSGPQKVIYMSYRGNSQQPGIYVLDLLSKYQYLVKNLGGVSFSPRFTTDGEGALMSASDGKSTNIYYLNLLNGETTRLTHCIGCISTSPSCSPDNKCSKIAFTSDISGSRQIYIMNNDGSGATKISSGDGAYSAPVWSPVDDYIAFVKVLKGNFYIGVMKSDGTGEKLITSSWLDESPSWAPNGKTIIFRRQRPDGTSKLYAIDMNGYNERVIKTPFGASGPSWSANMD</sequence>
<evidence type="ECO:0000313" key="5">
    <source>
        <dbReference type="EMBL" id="MDZ5762680.1"/>
    </source>
</evidence>
<dbReference type="RefSeq" id="WP_322498128.1">
    <property type="nucleotide sequence ID" value="NZ_JARGYT010000087.1"/>
</dbReference>
<evidence type="ECO:0000256" key="1">
    <source>
        <dbReference type="ARBA" id="ARBA00009820"/>
    </source>
</evidence>
<dbReference type="PANTHER" id="PTHR36842:SF1">
    <property type="entry name" value="PROTEIN TOLB"/>
    <property type="match status" value="1"/>
</dbReference>
<dbReference type="Pfam" id="PF07676">
    <property type="entry name" value="PD40"/>
    <property type="match status" value="2"/>
</dbReference>
<feature type="domain" description="TolB N-terminal" evidence="4">
    <location>
        <begin position="23"/>
        <end position="121"/>
    </location>
</feature>
<organism evidence="5 6">
    <name type="scientific">Candidatus Cyrtobacter comes</name>
    <dbReference type="NCBI Taxonomy" id="675776"/>
    <lineage>
        <taxon>Bacteria</taxon>
        <taxon>Pseudomonadati</taxon>
        <taxon>Pseudomonadota</taxon>
        <taxon>Alphaproteobacteria</taxon>
        <taxon>Rickettsiales</taxon>
        <taxon>Candidatus Midichloriaceae</taxon>
        <taxon>Candidatus Cyrtobacter</taxon>
    </lineage>
</organism>
<dbReference type="PANTHER" id="PTHR36842">
    <property type="entry name" value="PROTEIN TOLB HOMOLOG"/>
    <property type="match status" value="1"/>
</dbReference>
<keyword evidence="3" id="KW-0131">Cell cycle</keyword>
<reference evidence="5 6" key="1">
    <citation type="submission" date="2023-02" db="EMBL/GenBank/DDBJ databases">
        <title>Host association and intracellularity evolved multiple times independently in the Rickettsiales.</title>
        <authorList>
            <person name="Castelli M."/>
            <person name="Nardi T."/>
            <person name="Gammuto L."/>
            <person name="Bellinzona G."/>
            <person name="Sabaneyeva E."/>
            <person name="Potekhin A."/>
            <person name="Serra V."/>
            <person name="Petroni G."/>
            <person name="Sassera D."/>
        </authorList>
    </citation>
    <scope>NUCLEOTIDE SEQUENCE [LARGE SCALE GENOMIC DNA]</scope>
    <source>
        <strain evidence="5 6">BOD18</strain>
    </source>
</reference>
<dbReference type="InterPro" id="IPR011659">
    <property type="entry name" value="WD40"/>
</dbReference>
<dbReference type="Gene3D" id="3.40.50.10070">
    <property type="entry name" value="TolB, N-terminal domain"/>
    <property type="match status" value="1"/>
</dbReference>